<dbReference type="EMBL" id="JACDUR010000005">
    <property type="protein sequence ID" value="MBA2893807.1"/>
    <property type="molecule type" value="Genomic_DNA"/>
</dbReference>
<proteinExistence type="inferred from homology"/>
<evidence type="ECO:0000256" key="1">
    <source>
        <dbReference type="ARBA" id="ARBA00008898"/>
    </source>
</evidence>
<comment type="similarity">
    <text evidence="1">Belongs to the non-flavoprotein flavin reductase family.</text>
</comment>
<dbReference type="InterPro" id="IPR050268">
    <property type="entry name" value="NADH-dep_flavin_reductase"/>
</dbReference>
<sequence length="172" mass="18065">MIDNLTMRRVLGHYPTGVVVIAAMSGGEPYGFTVNSFTSVSLDPPIVSFCAAHTSSTWPHIREAGAFTISLLSVGQAEVCRSFATKGADRFAGVDWSLKAGGHPAITGALAWIDCVLEASHLVGDHELALARVTALTTGEGDSGPLVFHRGSLHRVCADALHAPCRTLQPVS</sequence>
<keyword evidence="5" id="KW-1185">Reference proteome</keyword>
<gene>
    <name evidence="4" type="ORF">HNR30_005168</name>
</gene>
<organism evidence="4 5">
    <name type="scientific">Nonomuraea soli</name>
    <dbReference type="NCBI Taxonomy" id="1032476"/>
    <lineage>
        <taxon>Bacteria</taxon>
        <taxon>Bacillati</taxon>
        <taxon>Actinomycetota</taxon>
        <taxon>Actinomycetes</taxon>
        <taxon>Streptosporangiales</taxon>
        <taxon>Streptosporangiaceae</taxon>
        <taxon>Nonomuraea</taxon>
    </lineage>
</organism>
<accession>A0A7W0CMN0</accession>
<feature type="domain" description="Flavin reductase like" evidence="3">
    <location>
        <begin position="11"/>
        <end position="155"/>
    </location>
</feature>
<dbReference type="AlphaFoldDB" id="A0A7W0CMN0"/>
<dbReference type="RefSeq" id="WP_181612571.1">
    <property type="nucleotide sequence ID" value="NZ_BAABAM010000005.1"/>
</dbReference>
<evidence type="ECO:0000259" key="3">
    <source>
        <dbReference type="SMART" id="SM00903"/>
    </source>
</evidence>
<dbReference type="PANTHER" id="PTHR30466:SF11">
    <property type="entry name" value="FLAVIN-DEPENDENT MONOOXYGENASE, REDUCTASE SUBUNIT HSAB"/>
    <property type="match status" value="1"/>
</dbReference>
<name>A0A7W0CMN0_9ACTN</name>
<dbReference type="InterPro" id="IPR002563">
    <property type="entry name" value="Flavin_Rdtase-like_dom"/>
</dbReference>
<evidence type="ECO:0000313" key="4">
    <source>
        <dbReference type="EMBL" id="MBA2893807.1"/>
    </source>
</evidence>
<comment type="caution">
    <text evidence="4">The sequence shown here is derived from an EMBL/GenBank/DDBJ whole genome shotgun (WGS) entry which is preliminary data.</text>
</comment>
<evidence type="ECO:0000256" key="2">
    <source>
        <dbReference type="ARBA" id="ARBA00023002"/>
    </source>
</evidence>
<dbReference type="SUPFAM" id="SSF50475">
    <property type="entry name" value="FMN-binding split barrel"/>
    <property type="match status" value="1"/>
</dbReference>
<dbReference type="SMART" id="SM00903">
    <property type="entry name" value="Flavin_Reduct"/>
    <property type="match status" value="1"/>
</dbReference>
<dbReference type="Pfam" id="PF01613">
    <property type="entry name" value="Flavin_Reduct"/>
    <property type="match status" value="1"/>
</dbReference>
<dbReference type="GO" id="GO:0042602">
    <property type="term" value="F:riboflavin reductase (NADPH) activity"/>
    <property type="evidence" value="ECO:0007669"/>
    <property type="project" value="TreeGrafter"/>
</dbReference>
<dbReference type="Proteomes" id="UP000530928">
    <property type="component" value="Unassembled WGS sequence"/>
</dbReference>
<dbReference type="GO" id="GO:0010181">
    <property type="term" value="F:FMN binding"/>
    <property type="evidence" value="ECO:0007669"/>
    <property type="project" value="InterPro"/>
</dbReference>
<evidence type="ECO:0000313" key="5">
    <source>
        <dbReference type="Proteomes" id="UP000530928"/>
    </source>
</evidence>
<reference evidence="4 5" key="1">
    <citation type="submission" date="2020-07" db="EMBL/GenBank/DDBJ databases">
        <title>Genomic Encyclopedia of Type Strains, Phase IV (KMG-IV): sequencing the most valuable type-strain genomes for metagenomic binning, comparative biology and taxonomic classification.</title>
        <authorList>
            <person name="Goeker M."/>
        </authorList>
    </citation>
    <scope>NUCLEOTIDE SEQUENCE [LARGE SCALE GENOMIC DNA]</scope>
    <source>
        <strain evidence="4 5">DSM 45533</strain>
    </source>
</reference>
<dbReference type="Gene3D" id="2.30.110.10">
    <property type="entry name" value="Electron Transport, Fmn-binding Protein, Chain A"/>
    <property type="match status" value="1"/>
</dbReference>
<protein>
    <submittedName>
        <fullName evidence="4">Flavin reductase (DIM6/NTAB) family NADH-FMN oxidoreductase RutF</fullName>
    </submittedName>
</protein>
<dbReference type="InterPro" id="IPR012349">
    <property type="entry name" value="Split_barrel_FMN-bd"/>
</dbReference>
<keyword evidence="2" id="KW-0560">Oxidoreductase</keyword>
<dbReference type="PANTHER" id="PTHR30466">
    <property type="entry name" value="FLAVIN REDUCTASE"/>
    <property type="match status" value="1"/>
</dbReference>